<protein>
    <submittedName>
        <fullName evidence="2">Uncharacterized protein</fullName>
    </submittedName>
</protein>
<name>A0A062V1I8_9EURY</name>
<feature type="transmembrane region" description="Helical" evidence="1">
    <location>
        <begin position="9"/>
        <end position="28"/>
    </location>
</feature>
<keyword evidence="3" id="KW-1185">Reference proteome</keyword>
<evidence type="ECO:0000313" key="3">
    <source>
        <dbReference type="Proteomes" id="UP000027153"/>
    </source>
</evidence>
<dbReference type="EMBL" id="JMIY01000006">
    <property type="protein sequence ID" value="KCZ71247.1"/>
    <property type="molecule type" value="Genomic_DNA"/>
</dbReference>
<gene>
    <name evidence="2" type="ORF">ANME2D_02448</name>
</gene>
<evidence type="ECO:0000313" key="2">
    <source>
        <dbReference type="EMBL" id="KCZ71247.1"/>
    </source>
</evidence>
<keyword evidence="1" id="KW-0472">Membrane</keyword>
<keyword evidence="1" id="KW-1133">Transmembrane helix</keyword>
<sequence length="206" mass="23544">MLSANKSKIIILAGIGLGILVLAYYTGYGRGDKEPLGFFSQPQTQIQTPSPIFSIPNLPSTPNTTSNITSEIDFSSWKNYRNEKYDYEVKYPAEWKGGEKSLTTKVASFTPEEKDAAQTGFWIYVYENPKGLTSKEWWEREYKKGSAVYSYEGTFQISGINAEVYKEEGGLEYTYYLLSKNSRIYLILSAIVKERMRQILSTFKFI</sequence>
<comment type="caution">
    <text evidence="2">The sequence shown here is derived from an EMBL/GenBank/DDBJ whole genome shotgun (WGS) entry which is preliminary data.</text>
</comment>
<proteinExistence type="predicted"/>
<evidence type="ECO:0000256" key="1">
    <source>
        <dbReference type="SAM" id="Phobius"/>
    </source>
</evidence>
<keyword evidence="1" id="KW-0812">Transmembrane</keyword>
<dbReference type="RefSeq" id="WP_048091983.1">
    <property type="nucleotide sequence ID" value="NZ_JMIY01000006.1"/>
</dbReference>
<dbReference type="AlphaFoldDB" id="A0A062V1I8"/>
<accession>A0A062V1I8</accession>
<organism evidence="2 3">
    <name type="scientific">Candidatus Methanoperedens nitratireducens</name>
    <dbReference type="NCBI Taxonomy" id="1392998"/>
    <lineage>
        <taxon>Archaea</taxon>
        <taxon>Methanobacteriati</taxon>
        <taxon>Methanobacteriota</taxon>
        <taxon>Stenosarchaea group</taxon>
        <taxon>Methanomicrobia</taxon>
        <taxon>Methanosarcinales</taxon>
        <taxon>ANME-2 cluster</taxon>
        <taxon>Candidatus Methanoperedentaceae</taxon>
        <taxon>Candidatus Methanoperedens</taxon>
    </lineage>
</organism>
<reference evidence="2 3" key="1">
    <citation type="journal article" date="2013" name="Nature">
        <title>Anaerobic oxidation of methane coupled to nitrate reduction in a novel archaeal lineage.</title>
        <authorList>
            <person name="Haroon M.F."/>
            <person name="Hu S."/>
            <person name="Shi Y."/>
            <person name="Imelfort M."/>
            <person name="Keller J."/>
            <person name="Hugenholtz P."/>
            <person name="Yuan Z."/>
            <person name="Tyson G.W."/>
        </authorList>
    </citation>
    <scope>NUCLEOTIDE SEQUENCE [LARGE SCALE GENOMIC DNA]</scope>
    <source>
        <strain evidence="2 3">ANME-2d</strain>
    </source>
</reference>
<dbReference type="Proteomes" id="UP000027153">
    <property type="component" value="Unassembled WGS sequence"/>
</dbReference>